<keyword evidence="4" id="KW-0378">Hydrolase</keyword>
<evidence type="ECO:0000259" key="3">
    <source>
        <dbReference type="Pfam" id="PF01738"/>
    </source>
</evidence>
<feature type="domain" description="Dienelactone hydrolase" evidence="3">
    <location>
        <begin position="87"/>
        <end position="198"/>
    </location>
</feature>
<evidence type="ECO:0000256" key="1">
    <source>
        <dbReference type="ARBA" id="ARBA00008645"/>
    </source>
</evidence>
<comment type="similarity">
    <text evidence="1">Belongs to the AB hydrolase superfamily.</text>
</comment>
<dbReference type="Proteomes" id="UP000247634">
    <property type="component" value="Chromosome"/>
</dbReference>
<dbReference type="InterPro" id="IPR029058">
    <property type="entry name" value="AB_hydrolase_fold"/>
</dbReference>
<dbReference type="InterPro" id="IPR002925">
    <property type="entry name" value="Dienelactn_hydro"/>
</dbReference>
<evidence type="ECO:0000313" key="4">
    <source>
        <dbReference type="EMBL" id="AWT46871.1"/>
    </source>
</evidence>
<dbReference type="RefSeq" id="WP_110634371.1">
    <property type="nucleotide sequence ID" value="NZ_CP029788.1"/>
</dbReference>
<reference evidence="4 5" key="1">
    <citation type="submission" date="2018-06" db="EMBL/GenBank/DDBJ databases">
        <title>The complete genome sequence of a nosiheptide producer Streptomyces actuosus ATCC 25421: deducing the ability of producing a new class III lantibiotics.</title>
        <authorList>
            <person name="Liu W."/>
            <person name="Sun F."/>
            <person name="Hu Y."/>
        </authorList>
    </citation>
    <scope>NUCLEOTIDE SEQUENCE [LARGE SCALE GENOMIC DNA]</scope>
    <source>
        <strain evidence="4 5">ATCC 25421</strain>
    </source>
</reference>
<evidence type="ECO:0000256" key="2">
    <source>
        <dbReference type="SAM" id="MobiDB-lite"/>
    </source>
</evidence>
<dbReference type="PANTHER" id="PTHR22946">
    <property type="entry name" value="DIENELACTONE HYDROLASE DOMAIN-CONTAINING PROTEIN-RELATED"/>
    <property type="match status" value="1"/>
</dbReference>
<keyword evidence="5" id="KW-1185">Reference proteome</keyword>
<evidence type="ECO:0000313" key="5">
    <source>
        <dbReference type="Proteomes" id="UP000247634"/>
    </source>
</evidence>
<dbReference type="InterPro" id="IPR050261">
    <property type="entry name" value="FrsA_esterase"/>
</dbReference>
<dbReference type="AlphaFoldDB" id="A0A2U9PDD5"/>
<dbReference type="GO" id="GO:0016787">
    <property type="term" value="F:hydrolase activity"/>
    <property type="evidence" value="ECO:0007669"/>
    <property type="project" value="UniProtKB-KW"/>
</dbReference>
<dbReference type="Pfam" id="PF01738">
    <property type="entry name" value="DLH"/>
    <property type="match status" value="1"/>
</dbReference>
<dbReference type="EMBL" id="CP029788">
    <property type="protein sequence ID" value="AWT46871.1"/>
    <property type="molecule type" value="Genomic_DNA"/>
</dbReference>
<proteinExistence type="inferred from homology"/>
<dbReference type="OrthoDB" id="9810066at2"/>
<dbReference type="SUPFAM" id="SSF53474">
    <property type="entry name" value="alpha/beta-Hydrolases"/>
    <property type="match status" value="1"/>
</dbReference>
<name>A0A2U9PDD5_STRAS</name>
<gene>
    <name evidence="4" type="ORF">DMT42_34490</name>
</gene>
<dbReference type="KEGG" id="sact:DMT42_34490"/>
<organism evidence="4 5">
    <name type="scientific">Streptomyces actuosus</name>
    <dbReference type="NCBI Taxonomy" id="1885"/>
    <lineage>
        <taxon>Bacteria</taxon>
        <taxon>Bacillati</taxon>
        <taxon>Actinomycetota</taxon>
        <taxon>Actinomycetes</taxon>
        <taxon>Kitasatosporales</taxon>
        <taxon>Streptomycetaceae</taxon>
        <taxon>Streptomyces</taxon>
    </lineage>
</organism>
<dbReference type="Gene3D" id="3.40.50.1820">
    <property type="entry name" value="alpha/beta hydrolase"/>
    <property type="match status" value="1"/>
</dbReference>
<accession>A0A2U9PDD5</accession>
<feature type="region of interest" description="Disordered" evidence="2">
    <location>
        <begin position="214"/>
        <end position="242"/>
    </location>
</feature>
<protein>
    <submittedName>
        <fullName evidence="4">Hydrolase</fullName>
    </submittedName>
</protein>
<sequence>MISRTVQVPAGDAVLTGDLDLPEGAGAVVLFAHGSGSSRHSPRNRMVAGRLRAGGLGTLLIDLLTEAEERRDRRTAEHRFDIGLLGGRLAGALAWLRDTPGTRGLPVALFGASTGAAAALVAAAEHPDGVLTVVSRGGRPDLAGDALPRVAAPVLLLVGGHDPEVLRLNEAAARALRAPHTLRVIPGASHLFEEPGTLEQVAETTRDWCLGRLAGAGVPGERSDESEGGGGEGGPRHAVPGP</sequence>